<keyword evidence="6" id="KW-1185">Reference proteome</keyword>
<dbReference type="Gene3D" id="2.60.40.10">
    <property type="entry name" value="Immunoglobulins"/>
    <property type="match status" value="2"/>
</dbReference>
<feature type="compositionally biased region" description="Low complexity" evidence="1">
    <location>
        <begin position="1161"/>
        <end position="1173"/>
    </location>
</feature>
<dbReference type="Pfam" id="PF05345">
    <property type="entry name" value="He_PIG"/>
    <property type="match status" value="1"/>
</dbReference>
<dbReference type="SUPFAM" id="SSF49785">
    <property type="entry name" value="Galactose-binding domain-like"/>
    <property type="match status" value="1"/>
</dbReference>
<feature type="region of interest" description="Disordered" evidence="1">
    <location>
        <begin position="1127"/>
        <end position="1173"/>
    </location>
</feature>
<dbReference type="InterPro" id="IPR012939">
    <property type="entry name" value="Glyco_hydro_92"/>
</dbReference>
<dbReference type="CDD" id="cd00146">
    <property type="entry name" value="PKD"/>
    <property type="match status" value="2"/>
</dbReference>
<feature type="domain" description="PKD" evidence="4">
    <location>
        <begin position="1337"/>
        <end position="1392"/>
    </location>
</feature>
<dbReference type="Proteomes" id="UP000624709">
    <property type="component" value="Unassembled WGS sequence"/>
</dbReference>
<dbReference type="InterPro" id="IPR005887">
    <property type="entry name" value="GH92_a_mannosidase_put"/>
</dbReference>
<feature type="domain" description="PKD" evidence="4">
    <location>
        <begin position="1639"/>
        <end position="1688"/>
    </location>
</feature>
<dbReference type="SUPFAM" id="SSF49299">
    <property type="entry name" value="PKD domain"/>
    <property type="match status" value="2"/>
</dbReference>
<accession>A0ABQ4BRE0</accession>
<evidence type="ECO:0000313" key="5">
    <source>
        <dbReference type="EMBL" id="GIE73212.1"/>
    </source>
</evidence>
<feature type="chain" id="PRO_5046422413" evidence="2">
    <location>
        <begin position="40"/>
        <end position="1800"/>
    </location>
</feature>
<comment type="caution">
    <text evidence="5">The sequence shown here is derived from an EMBL/GenBank/DDBJ whole genome shotgun (WGS) entry which is preliminary data.</text>
</comment>
<gene>
    <name evidence="5" type="ORF">Apa02nite_093200</name>
</gene>
<dbReference type="SUPFAM" id="SSF48208">
    <property type="entry name" value="Six-hairpin glycosidases"/>
    <property type="match status" value="1"/>
</dbReference>
<dbReference type="Pfam" id="PF17678">
    <property type="entry name" value="Glyco_hydro_92N"/>
    <property type="match status" value="1"/>
</dbReference>
<dbReference type="Pfam" id="PF00754">
    <property type="entry name" value="F5_F8_type_C"/>
    <property type="match status" value="1"/>
</dbReference>
<dbReference type="InterPro" id="IPR000421">
    <property type="entry name" value="FA58C"/>
</dbReference>
<sequence>MTLIGGPLAASHPPRRWISVAGALLLPLGLLAVPSAATAAPRPGDFRSSFESTDPQPAASTAELDAKGAPLQGNLTGSIRTGLPGSVLDKVTAVTASAENAPNETAVKLKDGDSSTKWLVFSRTGWAAYQLAAPTTVVKYSLTSANDAASRDPKDFALQGSANGADWTDLDKRTGESFSGRFATNTYTFTNTTAYAYYRLNITANSGDSLIQLADWDISDGTDVRPPATPMVSTVGAGPVRGSNMLPSAGFSGVASLRYAGGADTAGRSYATNRLFDVNIPVGPKSRLSYRIFPELTGENLQYPSTYAAVDLHFTDGSYLSKRSPVDQHGNALTGSGQGTSKVLFADEWNAVQSDLGAVANGKTIDRILLAYDNPAATATTRFQGWLDDVTVTGTPAPIDGSSLTNFVDTRRGTNASGGFSRGNNLPIAALPNGFNFLTPVTNATSNSWEYVYQRDNNAANLPLLQGLAVSHEPSPWMGDRNQMSVMPVPAGGNLTGAPGTRALAFSHDDEIARPDYYRVGLQNGLVAQMAPTDHGAIMQFGFPAGGTTGSLVLQNGTFVFGTGTSGTDGTVTGWVDNGSGLSAGRSRMFVAGTFDRAPTVTAAASATFDLTSSPQVTLRFATSFLSVDQARKNLDLEVTGRSLDQIHAAATAAWKDRLARVEVRGATETQQVTLYSNLYRLNLYPNSQSENTGTAAKPHWQYASPVSAPTGTSTATTTGAKIVDGQIYVNNGFWDTYRTVWPAYSLLYPDVAAKIADGFVQQYRDGGWVARWSSPGYADLMTGTSANVAFAEAYLNGVKLPDPLAAYDSAVKDATVASGRSAVGRKGIETSLFLGYTPTSTGESVSWALEGFINDYGIGNMGAALAEDPATPKARRAQLKEESKYFLQRARNYVNLFDPKSKFFQGRDAAGTFLNGDPLDWGGVYTETDGWNYAFTAQQDGQGLANLYGGRKALQDKLDEFFATPEKADRPGGYGGTIHEMLEARAVRLGQLGMSNQPSHHIPYMYDYAGAPAKTQAIVREIMQRLYVGGEIGQGYLGDEDNGEMSAWYVLSSLGLYPLQNGSENWVIGSPQFSQMTVHRKTGDIVVKAENNSTKNVYVQSVEVNGRTQRGVSIDSSVFTRGGTVEFRMGPKPSSWGTGRNDVPESLTKGTEAPQPLQDTTGPGLGTATATGGQDAAKLFDDSSSTQLTFADATPKVTWAYRGGKQAPTYYTVTSGAKAGDPADWKLQGSRDGITWTTVDSRKGEVFTWRNQTRPFKIDRPGRFKQFRLAVSRTTGAEQANLAEIELLAGGDVQIGGGSVTVDGVATVPARSGTAVSVPLATVTGGTAEEYQATVDWGDGTPATTGTTVLSSRAVYRVSGTHTYAKPGWYQASVTVADGTSQDSATVGVDVAYTPESGLTAAFDTVCIGDDGVLGVNCDAKTWAYSRAALAAAGVTQGKPVTVPGTGLRFTLPATPAGQPDNAIGNGRTIALNLPADATSIAFIGAGTQGNQSTTGTATFSDGSTASIPIQMSDWTLGGNPNGTPSYGNVVVAKSEYRLHGSDRDSAQPFLFATAPYVVPAGKTLVSVTLPTQSGDPGSAGRIHVFAVADDGTPRTPLVVSAAKDQTATAGQPLTATLGTVTGGVAGTTGYHARVQWGDGTVPEDATVDAAGAISGTHTYAQPGTYPVHVTAWDTLTGSTVTSTVTVGKATTASARAATVDLTGESAPPVYAPQVTLSVTEGPRGTAITVDGSGFAPNEPVTGSFGAGLTVTTLRANGDGVVSGATVSVPGAATPGATGVTLAGTDSATTVEVPFTVTD</sequence>
<dbReference type="InterPro" id="IPR014718">
    <property type="entry name" value="GH-type_carb-bd"/>
</dbReference>
<feature type="compositionally biased region" description="Polar residues" evidence="1">
    <location>
        <begin position="49"/>
        <end position="59"/>
    </location>
</feature>
<dbReference type="InterPro" id="IPR008928">
    <property type="entry name" value="6-hairpin_glycosidase_sf"/>
</dbReference>
<proteinExistence type="predicted"/>
<dbReference type="PANTHER" id="PTHR12143:SF43">
    <property type="entry name" value="PUTATIVE-RELATED"/>
    <property type="match status" value="1"/>
</dbReference>
<dbReference type="Gene3D" id="2.60.120.260">
    <property type="entry name" value="Galactose-binding domain-like"/>
    <property type="match status" value="2"/>
</dbReference>
<dbReference type="RefSeq" id="WP_203830839.1">
    <property type="nucleotide sequence ID" value="NZ_BAAATY010000059.1"/>
</dbReference>
<evidence type="ECO:0000259" key="3">
    <source>
        <dbReference type="PROSITE" id="PS50022"/>
    </source>
</evidence>
<dbReference type="InterPro" id="IPR050883">
    <property type="entry name" value="PNGase"/>
</dbReference>
<name>A0ABQ4BRE0_9ACTN</name>
<feature type="signal peptide" evidence="2">
    <location>
        <begin position="1"/>
        <end position="39"/>
    </location>
</feature>
<keyword evidence="2" id="KW-0732">Signal</keyword>
<dbReference type="NCBIfam" id="TIGR01180">
    <property type="entry name" value="aman2_put"/>
    <property type="match status" value="1"/>
</dbReference>
<dbReference type="Gene3D" id="3.30.2080.10">
    <property type="entry name" value="GH92 mannosidase domain"/>
    <property type="match status" value="1"/>
</dbReference>
<dbReference type="Pfam" id="PF07971">
    <property type="entry name" value="Glyco_hydro_92"/>
    <property type="match status" value="1"/>
</dbReference>
<protein>
    <submittedName>
        <fullName evidence="5">Alpha-1 2-mannosidase</fullName>
    </submittedName>
</protein>
<organism evidence="5 6">
    <name type="scientific">Actinoplanes palleronii</name>
    <dbReference type="NCBI Taxonomy" id="113570"/>
    <lineage>
        <taxon>Bacteria</taxon>
        <taxon>Bacillati</taxon>
        <taxon>Actinomycetota</taxon>
        <taxon>Actinomycetes</taxon>
        <taxon>Micromonosporales</taxon>
        <taxon>Micromonosporaceae</taxon>
        <taxon>Actinoplanes</taxon>
    </lineage>
</organism>
<dbReference type="Gene3D" id="1.20.1610.10">
    <property type="entry name" value="alpha-1,2-mannosidases domains"/>
    <property type="match status" value="1"/>
</dbReference>
<dbReference type="InterPro" id="IPR035986">
    <property type="entry name" value="PKD_dom_sf"/>
</dbReference>
<dbReference type="EMBL" id="BOMS01000166">
    <property type="protein sequence ID" value="GIE73212.1"/>
    <property type="molecule type" value="Genomic_DNA"/>
</dbReference>
<evidence type="ECO:0000313" key="6">
    <source>
        <dbReference type="Proteomes" id="UP000624709"/>
    </source>
</evidence>
<dbReference type="Gene3D" id="2.70.98.10">
    <property type="match status" value="1"/>
</dbReference>
<evidence type="ECO:0000256" key="1">
    <source>
        <dbReference type="SAM" id="MobiDB-lite"/>
    </source>
</evidence>
<evidence type="ECO:0000256" key="2">
    <source>
        <dbReference type="SAM" id="SignalP"/>
    </source>
</evidence>
<dbReference type="InterPro" id="IPR008979">
    <property type="entry name" value="Galactose-bd-like_sf"/>
</dbReference>
<feature type="domain" description="F5/8 type C" evidence="3">
    <location>
        <begin position="76"/>
        <end position="205"/>
    </location>
</feature>
<reference evidence="5 6" key="1">
    <citation type="submission" date="2021-01" db="EMBL/GenBank/DDBJ databases">
        <title>Whole genome shotgun sequence of Actinoplanes palleronii NBRC 14916.</title>
        <authorList>
            <person name="Komaki H."/>
            <person name="Tamura T."/>
        </authorList>
    </citation>
    <scope>NUCLEOTIDE SEQUENCE [LARGE SCALE GENOMIC DNA]</scope>
    <source>
        <strain evidence="5 6">NBRC 14916</strain>
    </source>
</reference>
<dbReference type="InterPro" id="IPR013783">
    <property type="entry name" value="Ig-like_fold"/>
</dbReference>
<feature type="region of interest" description="Disordered" evidence="1">
    <location>
        <begin position="42"/>
        <end position="77"/>
    </location>
</feature>
<dbReference type="PANTHER" id="PTHR12143">
    <property type="entry name" value="PEPTIDE N-GLYCANASE PNGASE -RELATED"/>
    <property type="match status" value="1"/>
</dbReference>
<dbReference type="InterPro" id="IPR000601">
    <property type="entry name" value="PKD_dom"/>
</dbReference>
<dbReference type="Gene3D" id="1.20.1050.60">
    <property type="entry name" value="alpha-1,2-mannosidase"/>
    <property type="match status" value="1"/>
</dbReference>
<evidence type="ECO:0000259" key="4">
    <source>
        <dbReference type="PROSITE" id="PS50093"/>
    </source>
</evidence>
<dbReference type="PROSITE" id="PS50093">
    <property type="entry name" value="PKD"/>
    <property type="match status" value="2"/>
</dbReference>
<dbReference type="InterPro" id="IPR041371">
    <property type="entry name" value="GH92_N"/>
</dbReference>
<dbReference type="PROSITE" id="PS50022">
    <property type="entry name" value="FA58C_3"/>
    <property type="match status" value="1"/>
</dbReference>